<reference evidence="2" key="1">
    <citation type="submission" date="2021-03" db="EMBL/GenBank/DDBJ databases">
        <title>Draft genome sequence of rust myrtle Austropuccinia psidii MF-1, a brazilian biotype.</title>
        <authorList>
            <person name="Quecine M.C."/>
            <person name="Pachon D.M.R."/>
            <person name="Bonatelli M.L."/>
            <person name="Correr F.H."/>
            <person name="Franceschini L.M."/>
            <person name="Leite T.F."/>
            <person name="Margarido G.R.A."/>
            <person name="Almeida C.A."/>
            <person name="Ferrarezi J.A."/>
            <person name="Labate C.A."/>
        </authorList>
    </citation>
    <scope>NUCLEOTIDE SEQUENCE</scope>
    <source>
        <strain evidence="2">MF-1</strain>
    </source>
</reference>
<feature type="region of interest" description="Disordered" evidence="1">
    <location>
        <begin position="176"/>
        <end position="202"/>
    </location>
</feature>
<gene>
    <name evidence="2" type="ORF">O181_102723</name>
</gene>
<evidence type="ECO:0000313" key="2">
    <source>
        <dbReference type="EMBL" id="MBW0563008.1"/>
    </source>
</evidence>
<proteinExistence type="predicted"/>
<accession>A0A9Q3JJ01</accession>
<keyword evidence="3" id="KW-1185">Reference proteome</keyword>
<protein>
    <submittedName>
        <fullName evidence="2">Uncharacterized protein</fullName>
    </submittedName>
</protein>
<feature type="region of interest" description="Disordered" evidence="1">
    <location>
        <begin position="20"/>
        <end position="40"/>
    </location>
</feature>
<feature type="region of interest" description="Disordered" evidence="1">
    <location>
        <begin position="317"/>
        <end position="421"/>
    </location>
</feature>
<feature type="compositionally biased region" description="Polar residues" evidence="1">
    <location>
        <begin position="317"/>
        <end position="351"/>
    </location>
</feature>
<dbReference type="EMBL" id="AVOT02073578">
    <property type="protein sequence ID" value="MBW0563008.1"/>
    <property type="molecule type" value="Genomic_DNA"/>
</dbReference>
<dbReference type="OrthoDB" id="2505345at2759"/>
<evidence type="ECO:0000256" key="1">
    <source>
        <dbReference type="SAM" id="MobiDB-lite"/>
    </source>
</evidence>
<comment type="caution">
    <text evidence="2">The sequence shown here is derived from an EMBL/GenBank/DDBJ whole genome shotgun (WGS) entry which is preliminary data.</text>
</comment>
<sequence>MSELNQSTCILSPLSPTNYSTHFKPRRSALNSSTNTRQRDDYELNSNSCLSNQSPQLLVTPSDDEQDLNELLHLSRVERFTDGYPASELPFASEPALEGELEQELPPLKKLKSEIHLFQTSSCFDPSTTTSLVVIQSVKSILTRRDDSNRKSSPSSIINHQLVDSFNPWTCSTSNSLGSKSLSVSDHSSRPISRRSSSDISSIGTGTSLKSVRFASGNGFINSWGRHNLNQNNQECLDESESPVATVMYLTHSADAYDRSPIIVEDGLRLPPRAKKDHDDGNWLECQQIIKPSLEKIKSKNSKKSLNKIDLEILKSKSQTSPLNSSSTITQAFTPPNTPSTLQEENSIVINTTPVTTPPKSYREIKEEDEEEEDVGLAPSLNANEEEEEEEEEEKDNVDASDDDDEILEGRGLGDNLKWGLGKWSQGEVFGNCDVLGGF</sequence>
<dbReference type="AlphaFoldDB" id="A0A9Q3JJ01"/>
<organism evidence="2 3">
    <name type="scientific">Austropuccinia psidii MF-1</name>
    <dbReference type="NCBI Taxonomy" id="1389203"/>
    <lineage>
        <taxon>Eukaryota</taxon>
        <taxon>Fungi</taxon>
        <taxon>Dikarya</taxon>
        <taxon>Basidiomycota</taxon>
        <taxon>Pucciniomycotina</taxon>
        <taxon>Pucciniomycetes</taxon>
        <taxon>Pucciniales</taxon>
        <taxon>Sphaerophragmiaceae</taxon>
        <taxon>Austropuccinia</taxon>
    </lineage>
</organism>
<dbReference type="Proteomes" id="UP000765509">
    <property type="component" value="Unassembled WGS sequence"/>
</dbReference>
<evidence type="ECO:0000313" key="3">
    <source>
        <dbReference type="Proteomes" id="UP000765509"/>
    </source>
</evidence>
<name>A0A9Q3JJ01_9BASI</name>
<feature type="compositionally biased region" description="Acidic residues" evidence="1">
    <location>
        <begin position="384"/>
        <end position="407"/>
    </location>
</feature>